<dbReference type="InterPro" id="IPR005106">
    <property type="entry name" value="Asp/hSer_DH_NAD-bd"/>
</dbReference>
<dbReference type="InterPro" id="IPR002912">
    <property type="entry name" value="ACT_dom"/>
</dbReference>
<dbReference type="SUPFAM" id="SSF55347">
    <property type="entry name" value="Glyceraldehyde-3-phosphate dehydrogenase-like, C-terminal domain"/>
    <property type="match status" value="1"/>
</dbReference>
<dbReference type="EMBL" id="JAUYVI010000015">
    <property type="protein sequence ID" value="MDQ7251662.1"/>
    <property type="molecule type" value="Genomic_DNA"/>
</dbReference>
<evidence type="ECO:0000313" key="14">
    <source>
        <dbReference type="Proteomes" id="UP001230156"/>
    </source>
</evidence>
<dbReference type="Pfam" id="PF01842">
    <property type="entry name" value="ACT"/>
    <property type="match status" value="1"/>
</dbReference>
<evidence type="ECO:0000256" key="8">
    <source>
        <dbReference type="ARBA" id="ARBA00022857"/>
    </source>
</evidence>
<evidence type="ECO:0000256" key="3">
    <source>
        <dbReference type="ARBA" id="ARBA00006753"/>
    </source>
</evidence>
<dbReference type="NCBIfam" id="NF004976">
    <property type="entry name" value="PRK06349.1"/>
    <property type="match status" value="1"/>
</dbReference>
<evidence type="ECO:0000256" key="4">
    <source>
        <dbReference type="ARBA" id="ARBA00013213"/>
    </source>
</evidence>
<evidence type="ECO:0000256" key="7">
    <source>
        <dbReference type="ARBA" id="ARBA00022697"/>
    </source>
</evidence>
<evidence type="ECO:0000256" key="6">
    <source>
        <dbReference type="ARBA" id="ARBA00022605"/>
    </source>
</evidence>
<reference evidence="14" key="1">
    <citation type="submission" date="2023-08" db="EMBL/GenBank/DDBJ databases">
        <title>Rhodospirillaceae gen. nov., a novel taxon isolated from the Yangtze River Yuezi River estuary sludge.</title>
        <authorList>
            <person name="Ruan L."/>
        </authorList>
    </citation>
    <scope>NUCLEOTIDE SEQUENCE [LARGE SCALE GENOMIC DNA]</scope>
    <source>
        <strain evidence="14">R-7</strain>
    </source>
</reference>
<dbReference type="Pfam" id="PF00742">
    <property type="entry name" value="Homoserine_dh"/>
    <property type="match status" value="1"/>
</dbReference>
<dbReference type="CDD" id="cd04881">
    <property type="entry name" value="ACT_HSDH-Hom"/>
    <property type="match status" value="1"/>
</dbReference>
<keyword evidence="7" id="KW-0791">Threonine biosynthesis</keyword>
<dbReference type="InterPro" id="IPR016204">
    <property type="entry name" value="HDH"/>
</dbReference>
<evidence type="ECO:0000259" key="12">
    <source>
        <dbReference type="PROSITE" id="PS51671"/>
    </source>
</evidence>
<evidence type="ECO:0000256" key="5">
    <source>
        <dbReference type="ARBA" id="ARBA00013376"/>
    </source>
</evidence>
<evidence type="ECO:0000256" key="2">
    <source>
        <dbReference type="ARBA" id="ARBA00005062"/>
    </source>
</evidence>
<accession>A0ABU0YV98</accession>
<dbReference type="InterPro" id="IPR036291">
    <property type="entry name" value="NAD(P)-bd_dom_sf"/>
</dbReference>
<dbReference type="SUPFAM" id="SSF51735">
    <property type="entry name" value="NAD(P)-binding Rossmann-fold domains"/>
    <property type="match status" value="1"/>
</dbReference>
<dbReference type="InterPro" id="IPR019811">
    <property type="entry name" value="HDH_CS"/>
</dbReference>
<protein>
    <recommendedName>
        <fullName evidence="5">Homoserine dehydrogenase</fullName>
        <ecNumber evidence="4">1.1.1.3</ecNumber>
    </recommendedName>
</protein>
<keyword evidence="6" id="KW-0028">Amino-acid biosynthesis</keyword>
<dbReference type="GO" id="GO:0004412">
    <property type="term" value="F:homoserine dehydrogenase activity"/>
    <property type="evidence" value="ECO:0007669"/>
    <property type="project" value="UniProtKB-EC"/>
</dbReference>
<dbReference type="Gene3D" id="3.40.50.720">
    <property type="entry name" value="NAD(P)-binding Rossmann-like Domain"/>
    <property type="match status" value="1"/>
</dbReference>
<dbReference type="PIRSF" id="PIRSF000098">
    <property type="entry name" value="Homoser_dehydrog"/>
    <property type="match status" value="1"/>
</dbReference>
<evidence type="ECO:0000256" key="10">
    <source>
        <dbReference type="ARBA" id="ARBA00023167"/>
    </source>
</evidence>
<dbReference type="PROSITE" id="PS51671">
    <property type="entry name" value="ACT"/>
    <property type="match status" value="1"/>
</dbReference>
<dbReference type="Gene3D" id="3.30.360.10">
    <property type="entry name" value="Dihydrodipicolinate Reductase, domain 2"/>
    <property type="match status" value="1"/>
</dbReference>
<name>A0ABU0YV98_9PROT</name>
<gene>
    <name evidence="13" type="ORF">Q8A70_28505</name>
</gene>
<dbReference type="PANTHER" id="PTHR43331:SF1">
    <property type="entry name" value="HOMOSERINE DEHYDROGENASE"/>
    <property type="match status" value="1"/>
</dbReference>
<evidence type="ECO:0000256" key="1">
    <source>
        <dbReference type="ARBA" id="ARBA00005056"/>
    </source>
</evidence>
<keyword evidence="8" id="KW-0521">NADP</keyword>
<dbReference type="PANTHER" id="PTHR43331">
    <property type="entry name" value="HOMOSERINE DEHYDROGENASE"/>
    <property type="match status" value="1"/>
</dbReference>
<dbReference type="InterPro" id="IPR001342">
    <property type="entry name" value="HDH_cat"/>
</dbReference>
<evidence type="ECO:0000256" key="9">
    <source>
        <dbReference type="ARBA" id="ARBA00023002"/>
    </source>
</evidence>
<dbReference type="Pfam" id="PF03447">
    <property type="entry name" value="NAD_binding_3"/>
    <property type="match status" value="1"/>
</dbReference>
<proteinExistence type="inferred from homology"/>
<keyword evidence="10" id="KW-0486">Methionine biosynthesis</keyword>
<feature type="domain" description="ACT" evidence="12">
    <location>
        <begin position="361"/>
        <end position="436"/>
    </location>
</feature>
<evidence type="ECO:0000313" key="13">
    <source>
        <dbReference type="EMBL" id="MDQ7251662.1"/>
    </source>
</evidence>
<dbReference type="Gene3D" id="3.30.70.260">
    <property type="match status" value="1"/>
</dbReference>
<evidence type="ECO:0000256" key="11">
    <source>
        <dbReference type="RuleBase" id="RU004171"/>
    </source>
</evidence>
<comment type="pathway">
    <text evidence="1">Amino-acid biosynthesis; L-threonine biosynthesis; L-threonine from L-aspartate: step 3/5.</text>
</comment>
<dbReference type="InterPro" id="IPR045865">
    <property type="entry name" value="ACT-like_dom_sf"/>
</dbReference>
<comment type="pathway">
    <text evidence="2">Amino-acid biosynthesis; L-methionine biosynthesis via de novo pathway; L-homoserine from L-aspartate: step 3/3.</text>
</comment>
<comment type="similarity">
    <text evidence="3 11">Belongs to the homoserine dehydrogenase family.</text>
</comment>
<comment type="caution">
    <text evidence="13">The sequence shown here is derived from an EMBL/GenBank/DDBJ whole genome shotgun (WGS) entry which is preliminary data.</text>
</comment>
<dbReference type="PROSITE" id="PS01042">
    <property type="entry name" value="HOMOSER_DHGENASE"/>
    <property type="match status" value="1"/>
</dbReference>
<sequence>MAVENASGRALRVGIAGLGTVGVGVVRLLAENRDILLQHCPWPIEVTAVSARDRRKNRDVDLSKFDWCDDPVALADHPKVDVVVEVIGGSGGAAKALIERAIAKGKHVVTANKALLAEHGTALARSAEQAGVALAYEAAVAGGIPIIKSMREGLAANRIEHVYGILNGTCNYILTQMRETGREFADVLAEAQQLGYAEADPSFDVDGIDAAHKLSILTAVAFGCEVDFAGIKISGIRNVSAMDIEYASELGYRIKLLGLSRLIDQGAERRIEQRVHACMVPQNALIAKVDGVYNAVVTQGNFVGQNVAIGRGAGQGPTASAVVSDLMDIARGRILPAFSAPADTLKKIPAAPEGSHVGPFYIRTMVVDRPGVIAEVAAIMRDENVSLESMIQRARSPGDRVPVVFTTHETSQAQVSRVVQKLGKVSAVVEPPHVMSIEQLS</sequence>
<dbReference type="SUPFAM" id="SSF55021">
    <property type="entry name" value="ACT-like"/>
    <property type="match status" value="1"/>
</dbReference>
<keyword evidence="9 13" id="KW-0560">Oxidoreductase</keyword>
<dbReference type="RefSeq" id="WP_379962227.1">
    <property type="nucleotide sequence ID" value="NZ_JAUYVI010000015.1"/>
</dbReference>
<dbReference type="Proteomes" id="UP001230156">
    <property type="component" value="Unassembled WGS sequence"/>
</dbReference>
<keyword evidence="14" id="KW-1185">Reference proteome</keyword>
<dbReference type="EC" id="1.1.1.3" evidence="4"/>
<organism evidence="13 14">
    <name type="scientific">Dongia sedimenti</name>
    <dbReference type="NCBI Taxonomy" id="3064282"/>
    <lineage>
        <taxon>Bacteria</taxon>
        <taxon>Pseudomonadati</taxon>
        <taxon>Pseudomonadota</taxon>
        <taxon>Alphaproteobacteria</taxon>
        <taxon>Rhodospirillales</taxon>
        <taxon>Dongiaceae</taxon>
        <taxon>Dongia</taxon>
    </lineage>
</organism>